<feature type="compositionally biased region" description="Polar residues" evidence="1">
    <location>
        <begin position="2648"/>
        <end position="2657"/>
    </location>
</feature>
<dbReference type="VEuPathDB" id="TrichDB:TRFO_32489"/>
<proteinExistence type="predicted"/>
<keyword evidence="3" id="KW-1185">Reference proteome</keyword>
<gene>
    <name evidence="2" type="ORF">TRFO_32489</name>
</gene>
<feature type="region of interest" description="Disordered" evidence="1">
    <location>
        <begin position="2648"/>
        <end position="2670"/>
    </location>
</feature>
<reference evidence="2" key="1">
    <citation type="submission" date="2016-10" db="EMBL/GenBank/DDBJ databases">
        <authorList>
            <person name="Benchimol M."/>
            <person name="Almeida L.G."/>
            <person name="Vasconcelos A.T."/>
            <person name="Perreira-Neves A."/>
            <person name="Rosa I.A."/>
            <person name="Tasca T."/>
            <person name="Bogo M.R."/>
            <person name="de Souza W."/>
        </authorList>
    </citation>
    <scope>NUCLEOTIDE SEQUENCE [LARGE SCALE GENOMIC DNA]</scope>
    <source>
        <strain evidence="2">K</strain>
    </source>
</reference>
<name>A0A1J4JQM9_9EUKA</name>
<dbReference type="Proteomes" id="UP000179807">
    <property type="component" value="Unassembled WGS sequence"/>
</dbReference>
<dbReference type="GeneID" id="94843233"/>
<evidence type="ECO:0000256" key="1">
    <source>
        <dbReference type="SAM" id="MobiDB-lite"/>
    </source>
</evidence>
<comment type="caution">
    <text evidence="2">The sequence shown here is derived from an EMBL/GenBank/DDBJ whole genome shotgun (WGS) entry which is preliminary data.</text>
</comment>
<dbReference type="EMBL" id="MLAK01000941">
    <property type="protein sequence ID" value="OHT00720.1"/>
    <property type="molecule type" value="Genomic_DNA"/>
</dbReference>
<organism evidence="2 3">
    <name type="scientific">Tritrichomonas foetus</name>
    <dbReference type="NCBI Taxonomy" id="1144522"/>
    <lineage>
        <taxon>Eukaryota</taxon>
        <taxon>Metamonada</taxon>
        <taxon>Parabasalia</taxon>
        <taxon>Tritrichomonadida</taxon>
        <taxon>Tritrichomonadidae</taxon>
        <taxon>Tritrichomonas</taxon>
    </lineage>
</organism>
<dbReference type="RefSeq" id="XP_068353856.1">
    <property type="nucleotide sequence ID" value="XM_068508529.1"/>
</dbReference>
<evidence type="ECO:0000313" key="3">
    <source>
        <dbReference type="Proteomes" id="UP000179807"/>
    </source>
</evidence>
<sequence length="2732" mass="320423">MRAHNFRDENISNIEEDLSKSQEIISKKNNRQDFIDNNFSSEQKTSTTRKTTFILPNDSFENNSINMNPKLEIQKHFLDQWKFRKRWLNFSSLLIRKRRIKTLLSYQKSLFSQKNEKIRQNWQKLSKNLVRRQQFTYLLVDLINLYKYRKMKKHFHIWIQKYSQSKQFLRIKWQTLMRKKLHRDVMLRIYNVESENHTRTIWFEFIDGILHKYRMDQLRDIKDVYDMEKMWILLAQKIRHNSIMRELYRVKSILKTKVVWKYFRSYLLKKYNLTRFRWFIKQDKLLTNQKIKIITNWYNIVHNMNLHISKQRIDRIRQFLALRRKWRYFMKELMFNRFTNLLSSGKQIIHERNENIKMRAILRNAFKQWFCLTLADKQINIIYENALSIFTPTFLNQSAAVIQKIFRLHLKHQKRIYEMIFNQINIDTFTKNHVQSKLSFPVPKKFPPKIYNKLVLFLSNQEAALQAQHRPEISFNINKLTSFSFEKDFPTPQMEMIIEDLDYSDFNYDIQISMKEFKKETPPKFSDEQIYVDVIQYVEVEPIFSITFPKFYILYSNNEELIENVLDIETNLNFEEEFTEWLTFSNIIINTTPQMNVLNIPKEPVPSDIKFAVSNIISTEISDEMYRNISNKSYVDDDILNVKQIGDFLDKIGPIIYIDQDEYDHIFDHNELFYLDNVDFLNPLNSCDISNDINSNINLLSFQEIKESVFIGINNINIVEIDDVIIDLDTSAIDINLSLFTYDKSMTLVEILYQPQSSYFTNFLILFRDDQKFHELNLICLKIYKPLFSVFMNIPEQQRKQVSELRFDNNELYSSTSDILFSREYFIKGFYFSPKSSCFMLADRMIEESRPNDFIYSVDIDSVFSDIQIDLLSNLISLSFIFPISITIDSKIELFRRDLTGIASLEAHSLIDTTFNNDFVVIYLRIIEYFTHKRKGPSNESIQNMFLVSYIKLFEDFMSTSNPYLEYLQFVDMNLLIRNIFLLNLCDFTIDFKPLDAIKLYSFNILQDPLISLYDLPIKIPYLDINSQDDRAFLDCTICDLLSQKIINDEINGIPIISNLPSYLTLMEIANDFLCSIPKYPKRFNSQISNLQRIRPKEPISFVTPKVVDDELNALFKEINFPIIPNTLNGKIDVDIEFDDLIEEIAGQFDATKLISLKQTEDKAMINKDILKSVLKLNEDSILNSLPIVPNSPQNSTLLEISEIFTGFPDLVESFATSYSVDNTLMIYKMMDDKMYFDEVVMCQVASRLLFDEIIDKQLPIVPNVPDQSDIEAIASDFYEFCDINTKVPLSPIKRIQRKDDRSFFTFDEAIDQFSSLLFQTELPIIPNSPKKETIHEIAIDFCDASDIICYFAGFDSLTNLLRLEKIEDKAFVNPFNIDRIAQMIFIYDIDLPLEANVPSNSSIHEIASEFYTTDIIDDLSEFKSLSNLLRLLKKEDISFVTPQEIDFISQMLFENDISLPIESNTPREKDLQKIADFFYSNDVLGYFVDFDSVTNLLRLERRDDKSFIYSQDPDLIAEYLFEHDMFLPLIPNTPSNDVLEEITSILLDSVDTIQIIPKQKLLLPLGSFERKDDRSFVNPTDIDAIAELLLTYVTNLPLVPNRYSNDVIYHIVSDIVPYDLIDNSFLRYLFNHYLNNSNVQYQRKPDLAFIDMNTIDNIVSALLDETIAYDNNLVPNVPSNNAINDIIDNLFDLKPDVFSQLRVSPVKKYNRKDDLAFIFTEDVDRFANEIMSFVVDELPISDNLPKSDDITQIIEDFYNVEYANDFSNITSSLTPFHSFTKKDDKSFYTFTESVKFARNLMLEIDFPLVLNQTDEKAYEEIVNFLTLNDVFHEPMFNLKSSLNFNYSFKDDRAFVSNDDVENIYYDIFFSVFDISPLMKNKPKFGTSREIVIGEYDSYDDVLSLFAKGNTLPLEVFIRKEDNAFINNQQIEYMMEYMMFSNMPLVPNRYDLDDVNKILNVISFDGVFDNMQFGLPIQFAKYEMKPDLAFLDNTRIDDIVYEMLCTNDLPLIKNMPTKYAITDIVDDLMQCIEIRKENIDLSIVNRITDLRKKDAHIFFSNDSAETFAFHIFVNSSFPLTKNEVNIDELQAITDYFIPELNNSLMTLPSFSMPPYERIDDHGYEDSSFPDCFIAHELSLSEYLPIVPNYPSVKAINDVLDDFMDEIMNLNDEILPNNIIHHLHQYEKMDPKGCCTFEEIDMIALNLIPDLPVIENKPNILTLREIVGIFQLEDTLPNTTNTEYSCRALQQFEMKADEVFVTESCINDLTNDLFEKNIFPIVPNTPSDQIIDNILKNDGILYDFTIPISLTDNYSNDIDKLFILKNLPPEILVDDSVIDHASTYIFSEIDLPLIPNDVIPDDIDRILSIISAFNIDFIDDPMNIFHRIHPTERPINISNEFVDDLITYELCKIFNSSLPLTLNDVKYQTVLEIIDTDEFEMKMPWISSDYLLRLYNMDPINRRISLDDLVFDDQLYLVLQDTFDNLSIIKNDIDRKAPGDIVNILNGKLEVAFNFLPLPYLKPVSIMTQKEIPTKIDEEFYDNLMMKILNNDVLPFLPVTKYMIIKKEKPSANHQSHIDTTEAKVSISETEIYRNSFISEDGESSKEQIFAEDLVNKLLWNSALTELKLADHEEEEEIVENINSKNQILNNHNIPTQNNHEEEEEDDDKVLSEQTDSYDNNIDLSEKNDKIIKKDNIEEEEENSDFTFEAIPSEQFELTNASFLFNSSVSDIL</sequence>
<protein>
    <submittedName>
        <fullName evidence="2">Uncharacterized protein</fullName>
    </submittedName>
</protein>
<evidence type="ECO:0000313" key="2">
    <source>
        <dbReference type="EMBL" id="OHT00720.1"/>
    </source>
</evidence>
<accession>A0A1J4JQM9</accession>